<reference evidence="6 7" key="1">
    <citation type="journal article" date="2012" name="FEBS Lett.">
        <title>Anammox organism KSU-1 expresses a NirK-type copper-containing nitrite reductase instead of a NirS-type with cytochrome cd1.</title>
        <authorList>
            <person name="Hira D."/>
            <person name="Toh H."/>
            <person name="Migita C.T."/>
            <person name="Okubo H."/>
            <person name="Nishiyama T."/>
            <person name="Hattori M."/>
            <person name="Furukawa K."/>
            <person name="Fujii T."/>
        </authorList>
    </citation>
    <scope>NUCLEOTIDE SEQUENCE [LARGE SCALE GENOMIC DNA]</scope>
</reference>
<name>I3IPI6_9BACT</name>
<gene>
    <name evidence="6" type="ORF">KSU1_D0322</name>
</gene>
<dbReference type="Proteomes" id="UP000002985">
    <property type="component" value="Unassembled WGS sequence"/>
</dbReference>
<keyword evidence="4" id="KW-0408">Iron</keyword>
<sequence>MAKKEQTYFCEICRQKVVVIEEGFGVLVCCGKEMNLVGVKGMMATWTAAHHKPANGVAFVCNVCKQKIKVIEETTGILECCGQRMHREEAPDYK</sequence>
<protein>
    <recommendedName>
        <fullName evidence="5">Desulfoferrodoxin N-terminal domain-containing protein</fullName>
    </recommendedName>
</protein>
<evidence type="ECO:0000256" key="1">
    <source>
        <dbReference type="ARBA" id="ARBA00022448"/>
    </source>
</evidence>
<evidence type="ECO:0000256" key="2">
    <source>
        <dbReference type="ARBA" id="ARBA00022723"/>
    </source>
</evidence>
<dbReference type="Pfam" id="PF06397">
    <property type="entry name" value="Desulfoferrod_N"/>
    <property type="match status" value="2"/>
</dbReference>
<evidence type="ECO:0000259" key="5">
    <source>
        <dbReference type="Pfam" id="PF06397"/>
    </source>
</evidence>
<dbReference type="InterPro" id="IPR038094">
    <property type="entry name" value="Desulfoferrodoxin_N_sf"/>
</dbReference>
<feature type="domain" description="Desulfoferrodoxin N-terminal" evidence="5">
    <location>
        <begin position="3"/>
        <end position="36"/>
    </location>
</feature>
<dbReference type="EMBL" id="BAFH01000004">
    <property type="protein sequence ID" value="GAB63631.1"/>
    <property type="molecule type" value="Genomic_DNA"/>
</dbReference>
<dbReference type="eggNOG" id="ENOG5034BE1">
    <property type="taxonomic scope" value="Bacteria"/>
</dbReference>
<organism evidence="6 7">
    <name type="scientific">Candidatus Jettenia caeni</name>
    <dbReference type="NCBI Taxonomy" id="247490"/>
    <lineage>
        <taxon>Bacteria</taxon>
        <taxon>Pseudomonadati</taxon>
        <taxon>Planctomycetota</taxon>
        <taxon>Candidatus Brocadiia</taxon>
        <taxon>Candidatus Brocadiales</taxon>
        <taxon>Candidatus Brocadiaceae</taxon>
        <taxon>Candidatus Jettenia</taxon>
    </lineage>
</organism>
<dbReference type="InterPro" id="IPR004462">
    <property type="entry name" value="Desulfoferrodoxin_N"/>
</dbReference>
<evidence type="ECO:0000313" key="6">
    <source>
        <dbReference type="EMBL" id="GAB63631.1"/>
    </source>
</evidence>
<feature type="domain" description="Desulfoferrodoxin N-terminal" evidence="5">
    <location>
        <begin position="58"/>
        <end position="86"/>
    </location>
</feature>
<keyword evidence="2" id="KW-0479">Metal-binding</keyword>
<dbReference type="AlphaFoldDB" id="I3IPI6"/>
<evidence type="ECO:0000256" key="4">
    <source>
        <dbReference type="ARBA" id="ARBA00023004"/>
    </source>
</evidence>
<accession>I3IPI6</accession>
<comment type="caution">
    <text evidence="6">The sequence shown here is derived from an EMBL/GenBank/DDBJ whole genome shotgun (WGS) entry which is preliminary data.</text>
</comment>
<dbReference type="Gene3D" id="2.20.28.100">
    <property type="entry name" value="Desulphoferrodoxin, N-terminal domain"/>
    <property type="match status" value="2"/>
</dbReference>
<evidence type="ECO:0000256" key="3">
    <source>
        <dbReference type="ARBA" id="ARBA00022982"/>
    </source>
</evidence>
<proteinExistence type="predicted"/>
<dbReference type="SUPFAM" id="SSF57802">
    <property type="entry name" value="Rubredoxin-like"/>
    <property type="match status" value="2"/>
</dbReference>
<evidence type="ECO:0000313" key="7">
    <source>
        <dbReference type="Proteomes" id="UP000002985"/>
    </source>
</evidence>
<keyword evidence="1" id="KW-0813">Transport</keyword>
<dbReference type="STRING" id="247490.KSU1_D0322"/>
<dbReference type="OrthoDB" id="279583at2"/>
<keyword evidence="7" id="KW-1185">Reference proteome</keyword>
<dbReference type="GO" id="GO:0005506">
    <property type="term" value="F:iron ion binding"/>
    <property type="evidence" value="ECO:0007669"/>
    <property type="project" value="InterPro"/>
</dbReference>
<keyword evidence="3" id="KW-0249">Electron transport</keyword>